<dbReference type="KEGG" id="pprf:DPRO_2734"/>
<reference evidence="4" key="1">
    <citation type="submission" date="2017-09" db="EMBL/GenBank/DDBJ databases">
        <authorList>
            <person name="Regsiter A."/>
            <person name="William W."/>
        </authorList>
    </citation>
    <scope>NUCLEOTIDE SEQUENCE [LARGE SCALE GENOMIC DNA]</scope>
    <source>
        <strain evidence="4">500-1</strain>
    </source>
</reference>
<protein>
    <recommendedName>
        <fullName evidence="5">Lipoprotein</fullName>
    </recommendedName>
</protein>
<dbReference type="RefSeq" id="WP_157917483.1">
    <property type="nucleotide sequence ID" value="NZ_LT907975.1"/>
</dbReference>
<name>A0A2C8FAR7_9BACT</name>
<evidence type="ECO:0000313" key="4">
    <source>
        <dbReference type="Proteomes" id="UP000219215"/>
    </source>
</evidence>
<evidence type="ECO:0000256" key="2">
    <source>
        <dbReference type="SAM" id="SignalP"/>
    </source>
</evidence>
<keyword evidence="2" id="KW-0732">Signal</keyword>
<feature type="chain" id="PRO_5013084291" description="Lipoprotein" evidence="2">
    <location>
        <begin position="20"/>
        <end position="58"/>
    </location>
</feature>
<gene>
    <name evidence="3" type="ORF">DPRO_2734</name>
</gene>
<sequence length="58" mass="6560">MKKLIVMICLVGLLFGCAAKQQQTTKTEKKEEETTQQEKKKDNSALKTVDSILYILSI</sequence>
<dbReference type="EMBL" id="LT907975">
    <property type="protein sequence ID" value="SOB59644.1"/>
    <property type="molecule type" value="Genomic_DNA"/>
</dbReference>
<organism evidence="3 4">
    <name type="scientific">Pseudodesulfovibrio profundus</name>
    <dbReference type="NCBI Taxonomy" id="57320"/>
    <lineage>
        <taxon>Bacteria</taxon>
        <taxon>Pseudomonadati</taxon>
        <taxon>Thermodesulfobacteriota</taxon>
        <taxon>Desulfovibrionia</taxon>
        <taxon>Desulfovibrionales</taxon>
        <taxon>Desulfovibrionaceae</taxon>
    </lineage>
</organism>
<evidence type="ECO:0000313" key="3">
    <source>
        <dbReference type="EMBL" id="SOB59644.1"/>
    </source>
</evidence>
<dbReference type="PROSITE" id="PS51257">
    <property type="entry name" value="PROKAR_LIPOPROTEIN"/>
    <property type="match status" value="1"/>
</dbReference>
<keyword evidence="4" id="KW-1185">Reference proteome</keyword>
<feature type="region of interest" description="Disordered" evidence="1">
    <location>
        <begin position="21"/>
        <end position="44"/>
    </location>
</feature>
<evidence type="ECO:0000256" key="1">
    <source>
        <dbReference type="SAM" id="MobiDB-lite"/>
    </source>
</evidence>
<proteinExistence type="predicted"/>
<feature type="signal peptide" evidence="2">
    <location>
        <begin position="1"/>
        <end position="19"/>
    </location>
</feature>
<dbReference type="AlphaFoldDB" id="A0A2C8FAR7"/>
<evidence type="ECO:0008006" key="5">
    <source>
        <dbReference type="Google" id="ProtNLM"/>
    </source>
</evidence>
<dbReference type="Proteomes" id="UP000219215">
    <property type="component" value="Chromosome DPRO"/>
</dbReference>
<accession>A0A2C8FAR7</accession>
<feature type="compositionally biased region" description="Basic and acidic residues" evidence="1">
    <location>
        <begin position="26"/>
        <end position="44"/>
    </location>
</feature>